<evidence type="ECO:0000313" key="3">
    <source>
        <dbReference type="EMBL" id="NRN65927.1"/>
    </source>
</evidence>
<reference evidence="3 4" key="1">
    <citation type="submission" date="2020-01" db="EMBL/GenBank/DDBJ databases">
        <title>Kibdelosporangium persica a novel Actinomycetes from a hot desert in Iran.</title>
        <authorList>
            <person name="Safaei N."/>
            <person name="Zaburannyi N."/>
            <person name="Mueller R."/>
            <person name="Wink J."/>
        </authorList>
    </citation>
    <scope>NUCLEOTIDE SEQUENCE [LARGE SCALE GENOMIC DNA]</scope>
    <source>
        <strain evidence="3 4">4NS15</strain>
    </source>
</reference>
<dbReference type="PANTHER" id="PTHR43615:SF1">
    <property type="entry name" value="PPDK_N DOMAIN-CONTAINING PROTEIN"/>
    <property type="match status" value="1"/>
</dbReference>
<dbReference type="Gene3D" id="3.50.30.10">
    <property type="entry name" value="Phosphohistidine domain"/>
    <property type="match status" value="1"/>
</dbReference>
<comment type="caution">
    <text evidence="3">The sequence shown here is derived from an EMBL/GenBank/DDBJ whole genome shotgun (WGS) entry which is preliminary data.</text>
</comment>
<dbReference type="Proteomes" id="UP000763557">
    <property type="component" value="Unassembled WGS sequence"/>
</dbReference>
<dbReference type="InterPro" id="IPR036637">
    <property type="entry name" value="Phosphohistidine_dom_sf"/>
</dbReference>
<dbReference type="PANTHER" id="PTHR43615">
    <property type="entry name" value="PHOSPHOENOLPYRUVATE SYNTHASE-RELATED"/>
    <property type="match status" value="1"/>
</dbReference>
<feature type="domain" description="Pyruvate phosphate dikinase AMP/ATP-binding" evidence="2">
    <location>
        <begin position="18"/>
        <end position="54"/>
    </location>
</feature>
<sequence>MTHPLILSLHHPAADLASVGGKGASLARLAQAGLPVPQAFFVTTSAYRDFVSAKGHTIPSDVVTLIRSAYAGLSGSVAVRSSATAEDLPDLSFAGQHDTFLNISGIESVLDAIHRCWASLWTDRAVHYRASKGLSSPDIAMAVVVQEIVPASAAGVMFTADPTTGVRDTIMVNAAWGLGEAVVSGDVTPDTYVLTGDVLRTEIADKAVMTVLVPGGTATAPVPAGKRSQAVLSAARVRELAALGRRIEELYGTPMDIEWALHNGRFVILQARPITTLPAREVWNDSLIGDYLWTCANLREAVPSVMTPATWWLARSLAVPSIGGHPTSGNIGGRFYLNVSTAMAVMTALGLGGAARRMAGQVFGRIPDDVVIPPLPMSRLAVLRATVSAAVRVARDFRAYRRNLDSLVAANPARCSALRARIAAASSTSELARLWRSDVADLLTACRTFDAGARQAGAARLGVRLAERAGPSDAALLLSGLHTPADELVSLGPVIGLARLKRGEITAEQYTEAWGHRGHDEFEISVPKPGEDPAWIKRLLDGMTSSPEELLTRQASARAAAWERLRAAHPRSAPRLARRLSRAAASARKRERARSEFARSFWVFRAFVLRAGELVGEDLFFLRFPEIIEVLDGAKAPLSSIPARKAAYEHYSALPPYPTLIRGRFDPENWSAEPAESSAITGFPGVPGVVEGVARVVSTVEEGELLRDGEILVTTVTNIGWTPLFPRAAAVVTDIGAPLSHAAIVARELGIPAVVGCGNATAVLSTGDRVRVDGGKGTVTVID</sequence>
<feature type="domain" description="Pyruvate phosphate dikinase AMP/ATP-binding" evidence="2">
    <location>
        <begin position="57"/>
        <end position="281"/>
    </location>
</feature>
<evidence type="ECO:0000259" key="1">
    <source>
        <dbReference type="Pfam" id="PF00391"/>
    </source>
</evidence>
<dbReference type="Pfam" id="PF01326">
    <property type="entry name" value="PPDK_N"/>
    <property type="match status" value="2"/>
</dbReference>
<dbReference type="SUPFAM" id="SSF56059">
    <property type="entry name" value="Glutathione synthetase ATP-binding domain-like"/>
    <property type="match status" value="1"/>
</dbReference>
<dbReference type="RefSeq" id="WP_173131000.1">
    <property type="nucleotide sequence ID" value="NZ_CBCSGW010000090.1"/>
</dbReference>
<dbReference type="InterPro" id="IPR013815">
    <property type="entry name" value="ATP_grasp_subdomain_1"/>
</dbReference>
<organism evidence="3 4">
    <name type="scientific">Kibdelosporangium persicum</name>
    <dbReference type="NCBI Taxonomy" id="2698649"/>
    <lineage>
        <taxon>Bacteria</taxon>
        <taxon>Bacillati</taxon>
        <taxon>Actinomycetota</taxon>
        <taxon>Actinomycetes</taxon>
        <taxon>Pseudonocardiales</taxon>
        <taxon>Pseudonocardiaceae</taxon>
        <taxon>Kibdelosporangium</taxon>
    </lineage>
</organism>
<dbReference type="EMBL" id="JAAATY010000008">
    <property type="protein sequence ID" value="NRN65927.1"/>
    <property type="molecule type" value="Genomic_DNA"/>
</dbReference>
<dbReference type="SUPFAM" id="SSF52009">
    <property type="entry name" value="Phosphohistidine domain"/>
    <property type="match status" value="1"/>
</dbReference>
<name>A0ABX2F4T9_9PSEU</name>
<dbReference type="InterPro" id="IPR008279">
    <property type="entry name" value="PEP-util_enz_mobile_dom"/>
</dbReference>
<keyword evidence="4" id="KW-1185">Reference proteome</keyword>
<accession>A0ABX2F4T9</accession>
<proteinExistence type="predicted"/>
<protein>
    <submittedName>
        <fullName evidence="3">Phosphoenolpyruvate synthase</fullName>
    </submittedName>
</protein>
<dbReference type="Pfam" id="PF00391">
    <property type="entry name" value="PEP-utilizers"/>
    <property type="match status" value="1"/>
</dbReference>
<dbReference type="InterPro" id="IPR051549">
    <property type="entry name" value="PEP_Utilizing_Enz"/>
</dbReference>
<feature type="domain" description="PEP-utilising enzyme mobile" evidence="1">
    <location>
        <begin position="707"/>
        <end position="777"/>
    </location>
</feature>
<evidence type="ECO:0000259" key="2">
    <source>
        <dbReference type="Pfam" id="PF01326"/>
    </source>
</evidence>
<dbReference type="Gene3D" id="3.30.1490.20">
    <property type="entry name" value="ATP-grasp fold, A domain"/>
    <property type="match status" value="2"/>
</dbReference>
<dbReference type="InterPro" id="IPR002192">
    <property type="entry name" value="PPDK_AMP/ATP-bd"/>
</dbReference>
<evidence type="ECO:0000313" key="4">
    <source>
        <dbReference type="Proteomes" id="UP000763557"/>
    </source>
</evidence>
<gene>
    <name evidence="3" type="ORF">GC106_31440</name>
</gene>
<dbReference type="Gene3D" id="3.30.470.20">
    <property type="entry name" value="ATP-grasp fold, B domain"/>
    <property type="match status" value="1"/>
</dbReference>